<name>A0ABZ2YDK7_9BACT</name>
<gene>
    <name evidence="1" type="ORF">QBE54_05000</name>
</gene>
<protein>
    <submittedName>
        <fullName evidence="1">Uncharacterized protein</fullName>
    </submittedName>
</protein>
<organism evidence="1 2">
    <name type="scientific">Thermatribacter velox</name>
    <dbReference type="NCBI Taxonomy" id="3039681"/>
    <lineage>
        <taxon>Bacteria</taxon>
        <taxon>Pseudomonadati</taxon>
        <taxon>Atribacterota</taxon>
        <taxon>Atribacteria</taxon>
        <taxon>Atribacterales</taxon>
        <taxon>Thermatribacteraceae</taxon>
        <taxon>Thermatribacter</taxon>
    </lineage>
</organism>
<dbReference type="Proteomes" id="UP001461341">
    <property type="component" value="Chromosome"/>
</dbReference>
<sequence length="115" mass="12492">MGAEITRCHIYYYDAQGNRISSLDRSLFVYVLVPPLEDEGTEGVSWTVEIFSSEVQDYFSSHGITAGQVLLVFEGEDSAGHAVSYRTSVNISAAMPDTEVAVPEVSNSSSCQSCQ</sequence>
<evidence type="ECO:0000313" key="1">
    <source>
        <dbReference type="EMBL" id="WZL77075.1"/>
    </source>
</evidence>
<keyword evidence="2" id="KW-1185">Reference proteome</keyword>
<reference evidence="1 2" key="1">
    <citation type="submission" date="2023-03" db="EMBL/GenBank/DDBJ databases">
        <title>Novel Species.</title>
        <authorList>
            <person name="Ma S."/>
        </authorList>
    </citation>
    <scope>NUCLEOTIDE SEQUENCE [LARGE SCALE GENOMIC DNA]</scope>
    <source>
        <strain evidence="1 2">B11</strain>
    </source>
</reference>
<dbReference type="EMBL" id="CP121689">
    <property type="protein sequence ID" value="WZL77075.1"/>
    <property type="molecule type" value="Genomic_DNA"/>
</dbReference>
<evidence type="ECO:0000313" key="2">
    <source>
        <dbReference type="Proteomes" id="UP001461341"/>
    </source>
</evidence>
<proteinExistence type="predicted"/>
<accession>A0ABZ2YDK7</accession>
<dbReference type="RefSeq" id="WP_369019241.1">
    <property type="nucleotide sequence ID" value="NZ_CP121689.1"/>
</dbReference>